<accession>A0A9Q0R0V0</accession>
<proteinExistence type="predicted"/>
<comment type="caution">
    <text evidence="2">The sequence shown here is derived from an EMBL/GenBank/DDBJ whole genome shotgun (WGS) entry which is preliminary data.</text>
</comment>
<evidence type="ECO:0000256" key="1">
    <source>
        <dbReference type="SAM" id="SignalP"/>
    </source>
</evidence>
<protein>
    <submittedName>
        <fullName evidence="2">Uncharacterized protein</fullName>
    </submittedName>
</protein>
<feature type="signal peptide" evidence="1">
    <location>
        <begin position="1"/>
        <end position="19"/>
    </location>
</feature>
<evidence type="ECO:0000313" key="3">
    <source>
        <dbReference type="Proteomes" id="UP001141806"/>
    </source>
</evidence>
<organism evidence="2 3">
    <name type="scientific">Protea cynaroides</name>
    <dbReference type="NCBI Taxonomy" id="273540"/>
    <lineage>
        <taxon>Eukaryota</taxon>
        <taxon>Viridiplantae</taxon>
        <taxon>Streptophyta</taxon>
        <taxon>Embryophyta</taxon>
        <taxon>Tracheophyta</taxon>
        <taxon>Spermatophyta</taxon>
        <taxon>Magnoliopsida</taxon>
        <taxon>Proteales</taxon>
        <taxon>Proteaceae</taxon>
        <taxon>Protea</taxon>
    </lineage>
</organism>
<reference evidence="2" key="1">
    <citation type="journal article" date="2023" name="Plant J.">
        <title>The genome of the king protea, Protea cynaroides.</title>
        <authorList>
            <person name="Chang J."/>
            <person name="Duong T.A."/>
            <person name="Schoeman C."/>
            <person name="Ma X."/>
            <person name="Roodt D."/>
            <person name="Barker N."/>
            <person name="Li Z."/>
            <person name="Van de Peer Y."/>
            <person name="Mizrachi E."/>
        </authorList>
    </citation>
    <scope>NUCLEOTIDE SEQUENCE</scope>
    <source>
        <tissue evidence="2">Young leaves</tissue>
    </source>
</reference>
<evidence type="ECO:0000313" key="2">
    <source>
        <dbReference type="EMBL" id="KAJ4978765.1"/>
    </source>
</evidence>
<name>A0A9Q0R0V0_9MAGN</name>
<dbReference type="EMBL" id="JAMYWD010000002">
    <property type="protein sequence ID" value="KAJ4978765.1"/>
    <property type="molecule type" value="Genomic_DNA"/>
</dbReference>
<dbReference type="Proteomes" id="UP001141806">
    <property type="component" value="Unassembled WGS sequence"/>
</dbReference>
<keyword evidence="1" id="KW-0732">Signal</keyword>
<keyword evidence="3" id="KW-1185">Reference proteome</keyword>
<gene>
    <name evidence="2" type="ORF">NE237_009545</name>
</gene>
<feature type="chain" id="PRO_5040148390" evidence="1">
    <location>
        <begin position="20"/>
        <end position="179"/>
    </location>
</feature>
<sequence>MTCDSRIILLILQLTQILPSIVHESLQEIRDEALALILREGDLYQERTEVIMFSLSSNQQMFSLQIHIPRLLLNVRYAKKQGHSGSDTTVQIHAGSNASDPNIISQVNFLHTGSDSLGTAHSDSIPSGVHDQSRADLWAVNDDVGVPRSIKEAVTHPSWKAAMDVDGVLSTPESANRLC</sequence>
<dbReference type="AlphaFoldDB" id="A0A9Q0R0V0"/>